<reference evidence="1 2" key="1">
    <citation type="submission" date="2019-08" db="EMBL/GenBank/DDBJ databases">
        <authorList>
            <person name="Ye J."/>
        </authorList>
    </citation>
    <scope>NUCLEOTIDE SEQUENCE [LARGE SCALE GENOMIC DNA]</scope>
    <source>
        <strain evidence="1 2">TK008</strain>
    </source>
</reference>
<dbReference type="OrthoDB" id="43895at2"/>
<dbReference type="RefSeq" id="WP_147096163.1">
    <property type="nucleotide sequence ID" value="NZ_JBHUFH010000002.1"/>
</dbReference>
<dbReference type="Proteomes" id="UP000321562">
    <property type="component" value="Unassembled WGS sequence"/>
</dbReference>
<proteinExistence type="predicted"/>
<protein>
    <submittedName>
        <fullName evidence="1">Uncharacterized protein</fullName>
    </submittedName>
</protein>
<organism evidence="1 2">
    <name type="scientific">Paracoccus aurantiacus</name>
    <dbReference type="NCBI Taxonomy" id="2599412"/>
    <lineage>
        <taxon>Bacteria</taxon>
        <taxon>Pseudomonadati</taxon>
        <taxon>Pseudomonadota</taxon>
        <taxon>Alphaproteobacteria</taxon>
        <taxon>Rhodobacterales</taxon>
        <taxon>Paracoccaceae</taxon>
        <taxon>Paracoccus</taxon>
    </lineage>
</organism>
<dbReference type="AlphaFoldDB" id="A0A5C6S8H0"/>
<name>A0A5C6S8H0_9RHOB</name>
<accession>A0A5C6S8H0</accession>
<evidence type="ECO:0000313" key="1">
    <source>
        <dbReference type="EMBL" id="TXB70678.1"/>
    </source>
</evidence>
<sequence>MAYLNTFVFVYPDGATVPILAHEVAHAELHKRVGVLRFIGGAVPAWFDEGLAVYISGDERYLDVKNGTIIGCRDTELAELPSDGRLFRHLAASNANALYTASACKVIDWMNEHDGMRGVIRFEQSVRSGTAFSG</sequence>
<comment type="caution">
    <text evidence="1">The sequence shown here is derived from an EMBL/GenBank/DDBJ whole genome shotgun (WGS) entry which is preliminary data.</text>
</comment>
<gene>
    <name evidence="1" type="ORF">FQV27_02080</name>
</gene>
<keyword evidence="2" id="KW-1185">Reference proteome</keyword>
<evidence type="ECO:0000313" key="2">
    <source>
        <dbReference type="Proteomes" id="UP000321562"/>
    </source>
</evidence>
<dbReference type="EMBL" id="VOPL01000001">
    <property type="protein sequence ID" value="TXB70678.1"/>
    <property type="molecule type" value="Genomic_DNA"/>
</dbReference>